<dbReference type="GO" id="GO:0005847">
    <property type="term" value="C:mRNA cleavage and polyadenylation specificity factor complex"/>
    <property type="evidence" value="ECO:0007669"/>
    <property type="project" value="InterPro"/>
</dbReference>
<dbReference type="GO" id="GO:0003723">
    <property type="term" value="F:RNA binding"/>
    <property type="evidence" value="ECO:0007669"/>
    <property type="project" value="UniProtKB-KW"/>
</dbReference>
<accession>A0A0V0G937</accession>
<evidence type="ECO:0000256" key="3">
    <source>
        <dbReference type="ARBA" id="ARBA00022664"/>
    </source>
</evidence>
<dbReference type="PANTHER" id="PTHR45922">
    <property type="entry name" value="CLEAVAGE AND POLYADENYLATION SPECIFICITY FACTOR SUBUNIT 2"/>
    <property type="match status" value="1"/>
</dbReference>
<reference evidence="9" key="1">
    <citation type="journal article" date="2018" name="J. Proteomics">
        <title>Exploring the molecular complexity of Triatoma dimidiata sialome.</title>
        <authorList>
            <person name="Santiago P.B."/>
            <person name="de Araujo C.N."/>
            <person name="Charneau S."/>
            <person name="Bastos I.M.D."/>
            <person name="Assumpcao T.C.F."/>
            <person name="Queiroz R.M.L."/>
            <person name="Praca Y.R."/>
            <person name="Cordeiro T.M."/>
            <person name="Garcia C.H.S."/>
            <person name="da Silva I.G."/>
            <person name="Raiol T."/>
            <person name="Motta F.N."/>
            <person name="de Araujo Oliveira J.V."/>
            <person name="de Sousa M.V."/>
            <person name="Ribeiro J.M.C."/>
            <person name="de Santana J.M."/>
        </authorList>
    </citation>
    <scope>NUCLEOTIDE SEQUENCE</scope>
    <source>
        <strain evidence="9">Santander</strain>
        <tissue evidence="9">Salivary glands</tissue>
    </source>
</reference>
<name>A0A0V0G937_TRIDM</name>
<evidence type="ECO:0000256" key="6">
    <source>
        <dbReference type="RuleBase" id="RU365006"/>
    </source>
</evidence>
<dbReference type="InterPro" id="IPR001279">
    <property type="entry name" value="Metallo-B-lactamas"/>
</dbReference>
<evidence type="ECO:0000256" key="5">
    <source>
        <dbReference type="ARBA" id="ARBA00023242"/>
    </source>
</evidence>
<dbReference type="FunFam" id="3.60.15.10:FF:000008">
    <property type="entry name" value="Cleavage and polyadenylation specificity factor subunit 2"/>
    <property type="match status" value="1"/>
</dbReference>
<dbReference type="CDD" id="cd16293">
    <property type="entry name" value="CPSF2-like_MBL-fold"/>
    <property type="match status" value="1"/>
</dbReference>
<feature type="region of interest" description="Disordered" evidence="7">
    <location>
        <begin position="401"/>
        <end position="420"/>
    </location>
</feature>
<organism evidence="9">
    <name type="scientific">Triatoma dimidiata</name>
    <name type="common">Kissing bug</name>
    <name type="synonym">Meccus dimidiatus</name>
    <dbReference type="NCBI Taxonomy" id="72491"/>
    <lineage>
        <taxon>Eukaryota</taxon>
        <taxon>Metazoa</taxon>
        <taxon>Ecdysozoa</taxon>
        <taxon>Arthropoda</taxon>
        <taxon>Hexapoda</taxon>
        <taxon>Insecta</taxon>
        <taxon>Pterygota</taxon>
        <taxon>Neoptera</taxon>
        <taxon>Paraneoptera</taxon>
        <taxon>Hemiptera</taxon>
        <taxon>Heteroptera</taxon>
        <taxon>Panheteroptera</taxon>
        <taxon>Cimicomorpha</taxon>
        <taxon>Reduviidae</taxon>
        <taxon>Triatominae</taxon>
        <taxon>Triatoma</taxon>
    </lineage>
</organism>
<dbReference type="Pfam" id="PF16661">
    <property type="entry name" value="Lactamase_B_6"/>
    <property type="match status" value="1"/>
</dbReference>
<evidence type="ECO:0000313" key="9">
    <source>
        <dbReference type="EMBL" id="JAP04397.1"/>
    </source>
</evidence>
<evidence type="ECO:0000256" key="1">
    <source>
        <dbReference type="ARBA" id="ARBA00004123"/>
    </source>
</evidence>
<dbReference type="InterPro" id="IPR027075">
    <property type="entry name" value="CPSF2"/>
</dbReference>
<proteinExistence type="inferred from homology"/>
<feature type="region of interest" description="Disordered" evidence="7">
    <location>
        <begin position="489"/>
        <end position="512"/>
    </location>
</feature>
<dbReference type="Pfam" id="PF07521">
    <property type="entry name" value="RMMBL"/>
    <property type="match status" value="1"/>
</dbReference>
<dbReference type="InterPro" id="IPR022712">
    <property type="entry name" value="Beta_Casp"/>
</dbReference>
<evidence type="ECO:0000259" key="8">
    <source>
        <dbReference type="SMART" id="SM01027"/>
    </source>
</evidence>
<feature type="compositionally biased region" description="Basic and acidic residues" evidence="7">
    <location>
        <begin position="401"/>
        <end position="414"/>
    </location>
</feature>
<feature type="compositionally biased region" description="Polar residues" evidence="7">
    <location>
        <begin position="489"/>
        <end position="499"/>
    </location>
</feature>
<dbReference type="EMBL" id="GECL01001727">
    <property type="protein sequence ID" value="JAP04397.1"/>
    <property type="molecule type" value="Transcribed_RNA"/>
</dbReference>
<dbReference type="Pfam" id="PF10996">
    <property type="entry name" value="Beta-Casp"/>
    <property type="match status" value="1"/>
</dbReference>
<evidence type="ECO:0000256" key="7">
    <source>
        <dbReference type="SAM" id="MobiDB-lite"/>
    </source>
</evidence>
<comment type="similarity">
    <text evidence="2 6">Belongs to the metallo-beta-lactamase superfamily. RNA-metabolizing metallo-beta-lactamase-like family. CPSF2/YSH1 subfamily.</text>
</comment>
<evidence type="ECO:0000256" key="2">
    <source>
        <dbReference type="ARBA" id="ARBA00010624"/>
    </source>
</evidence>
<keyword evidence="4 6" id="KW-0694">RNA-binding</keyword>
<sequence>MTSIVKLHALSGAMDESPPCYLLQIDDFRFLLDCGWDENFNEDYIKELKRHVNQIDAVLITYPDHTHLGALPYLVGKCGLSCPVYATIPVYKMGQMFMYDLYQSRYNMQDFTVFDLDDVDAAFDKVVQLKYNQTVSMRGRVYGLSIVPMPAGHMIGGTMWKIMKAGEEDIIYAVDFNHKKERHLNGCDLDKLQRPSLLITDAFNATYQQARRRARDEKLMTNILQTLSNNGNVLLAVDTAGRVLELAHMLDQLWRNKNSGLQTHPLCLLNNVSYNVVEFAKSQIEWMSDKLMKSFEAVRNNPFQFKHIRLCHSVAEVNKISAAKVVLASMPDLECGFARDLCLQWVSNTNNSIILTARSCPGTLARKLIDRPVNDRSKLRVTVMKRVKLEGEELIEYLRVHQKDNAPNGDKESSESEDDVQLLSVVRGTHDLVVKSERKSTAKRSKSKSARKSYPMFPCVDQKIKVDEYGEVIRVEDYKTVDVLSNMGASSAQGNYSTDKSPKNKDEEDSFEAPTKCVSYESDFEVNAQVQYIDFEGRSDGESVQKLITNLRPRRVILVRGPKENTDALSKHIQQWTDAKVYTPNKGDIIDVTTESHIYQIRLTDALVSSLNLQKSRGAELAWVDSVASVRTKSKDTQQIEMDVDTNDAKSPEADAVVDDLLTLEPVPLSQVNPHDSVFVNELRLSELKQLLTKNGIDSEFAGGVLWCCNRTIAIRRQEGKRVTMEGWISDNYYKVRSILYGQYAIL</sequence>
<dbReference type="InterPro" id="IPR011108">
    <property type="entry name" value="RMMBL"/>
</dbReference>
<protein>
    <recommendedName>
        <fullName evidence="6">Cleavage and polyadenylation specificity factor subunit 2</fullName>
    </recommendedName>
    <alternativeName>
        <fullName evidence="6">Cleavage and polyadenylation specificity factor 100 kDa subunit</fullName>
    </alternativeName>
</protein>
<comment type="subcellular location">
    <subcellularLocation>
        <location evidence="1 6">Nucleus</location>
    </subcellularLocation>
</comment>
<dbReference type="SUPFAM" id="SSF56281">
    <property type="entry name" value="Metallo-hydrolase/oxidoreductase"/>
    <property type="match status" value="1"/>
</dbReference>
<keyword evidence="3 6" id="KW-0507">mRNA processing</keyword>
<keyword evidence="5 6" id="KW-0539">Nucleus</keyword>
<dbReference type="AlphaFoldDB" id="A0A0V0G937"/>
<feature type="domain" description="Beta-Casp" evidence="8">
    <location>
        <begin position="243"/>
        <end position="368"/>
    </location>
</feature>
<dbReference type="Gene3D" id="3.60.15.10">
    <property type="entry name" value="Ribonuclease Z/Hydroxyacylglutathione hydrolase-like"/>
    <property type="match status" value="1"/>
</dbReference>
<dbReference type="InterPro" id="IPR025069">
    <property type="entry name" value="Cpsf2_C"/>
</dbReference>
<dbReference type="GO" id="GO:0006398">
    <property type="term" value="P:mRNA 3'-end processing by stem-loop binding and cleavage"/>
    <property type="evidence" value="ECO:0007669"/>
    <property type="project" value="InterPro"/>
</dbReference>
<dbReference type="SMART" id="SM01027">
    <property type="entry name" value="Beta-Casp"/>
    <property type="match status" value="1"/>
</dbReference>
<dbReference type="PANTHER" id="PTHR45922:SF1">
    <property type="entry name" value="CLEAVAGE AND POLYADENYLATION SPECIFICITY FACTOR SUBUNIT 2"/>
    <property type="match status" value="1"/>
</dbReference>
<dbReference type="Pfam" id="PF13299">
    <property type="entry name" value="CPSF100_C"/>
    <property type="match status" value="1"/>
</dbReference>
<evidence type="ECO:0000256" key="4">
    <source>
        <dbReference type="ARBA" id="ARBA00022884"/>
    </source>
</evidence>
<dbReference type="InterPro" id="IPR036866">
    <property type="entry name" value="RibonucZ/Hydroxyglut_hydro"/>
</dbReference>
<dbReference type="InterPro" id="IPR035639">
    <property type="entry name" value="CPSF2_MBL"/>
</dbReference>